<evidence type="ECO:0000313" key="6">
    <source>
        <dbReference type="Proteomes" id="UP001642483"/>
    </source>
</evidence>
<accession>A0ABP0GKX5</accession>
<dbReference type="NCBIfam" id="TIGR00052">
    <property type="entry name" value="nudix-type nucleoside diphosphatase, YffH/AdpP family"/>
    <property type="match status" value="1"/>
</dbReference>
<dbReference type="CDD" id="cd18887">
    <property type="entry name" value="NUDIX_UGPPase_Nudt14"/>
    <property type="match status" value="1"/>
</dbReference>
<protein>
    <recommendedName>
        <fullName evidence="4">Nudix hydrolase domain-containing protein</fullName>
    </recommendedName>
</protein>
<evidence type="ECO:0000313" key="5">
    <source>
        <dbReference type="EMBL" id="CAK8692406.1"/>
    </source>
</evidence>
<dbReference type="Gene3D" id="3.90.79.10">
    <property type="entry name" value="Nucleoside Triphosphate Pyrophosphohydrolase"/>
    <property type="match status" value="1"/>
</dbReference>
<dbReference type="PANTHER" id="PTHR11839">
    <property type="entry name" value="UDP/ADP-SUGAR PYROPHOSPHATASE"/>
    <property type="match status" value="1"/>
</dbReference>
<dbReference type="Proteomes" id="UP001642483">
    <property type="component" value="Unassembled WGS sequence"/>
</dbReference>
<evidence type="ECO:0000256" key="3">
    <source>
        <dbReference type="ARBA" id="ARBA00022801"/>
    </source>
</evidence>
<dbReference type="EMBL" id="CAWYQH010000130">
    <property type="protein sequence ID" value="CAK8692406.1"/>
    <property type="molecule type" value="Genomic_DNA"/>
</dbReference>
<dbReference type="InterPro" id="IPR000086">
    <property type="entry name" value="NUDIX_hydrolase_dom"/>
</dbReference>
<dbReference type="InterPro" id="IPR015797">
    <property type="entry name" value="NUDIX_hydrolase-like_dom_sf"/>
</dbReference>
<dbReference type="PANTHER" id="PTHR11839:SF15">
    <property type="entry name" value="URIDINE DIPHOSPHATE GLUCOSE PYROPHOSPHATASE NUDT14"/>
    <property type="match status" value="1"/>
</dbReference>
<name>A0ABP0GKX5_CLALP</name>
<dbReference type="InterPro" id="IPR004385">
    <property type="entry name" value="NDP_pyrophosphatase"/>
</dbReference>
<sequence length="220" mass="24742">MDFKNIRENIEDVKILSTEKISDSKYIKPMRVTYMQAGVKKTWDYMKVHDSVAVLIFNVTSQKVVMVQQFRPAVYMASHSKLEGSNQAPSSSGVTYELCAGIIDRDASPREIAASEVFEETGYKVMEEKLEPIVSFRSGIGVSGNVQHMFYVEVDDTMKATDGGGCEHEGEMIDLFHLKLSEIKIFLSDSSKLIKTPSGALYALSWFLNNKVNESLKQYL</sequence>
<feature type="domain" description="Nudix hydrolase" evidence="4">
    <location>
        <begin position="47"/>
        <end position="201"/>
    </location>
</feature>
<reference evidence="5 6" key="1">
    <citation type="submission" date="2024-02" db="EMBL/GenBank/DDBJ databases">
        <authorList>
            <person name="Daric V."/>
            <person name="Darras S."/>
        </authorList>
    </citation>
    <scope>NUCLEOTIDE SEQUENCE [LARGE SCALE GENOMIC DNA]</scope>
</reference>
<organism evidence="5 6">
    <name type="scientific">Clavelina lepadiformis</name>
    <name type="common">Light-bulb sea squirt</name>
    <name type="synonym">Ascidia lepadiformis</name>
    <dbReference type="NCBI Taxonomy" id="159417"/>
    <lineage>
        <taxon>Eukaryota</taxon>
        <taxon>Metazoa</taxon>
        <taxon>Chordata</taxon>
        <taxon>Tunicata</taxon>
        <taxon>Ascidiacea</taxon>
        <taxon>Aplousobranchia</taxon>
        <taxon>Clavelinidae</taxon>
        <taxon>Clavelina</taxon>
    </lineage>
</organism>
<evidence type="ECO:0000256" key="2">
    <source>
        <dbReference type="ARBA" id="ARBA00005582"/>
    </source>
</evidence>
<keyword evidence="3" id="KW-0378">Hydrolase</keyword>
<dbReference type="SUPFAM" id="SSF55811">
    <property type="entry name" value="Nudix"/>
    <property type="match status" value="1"/>
</dbReference>
<keyword evidence="6" id="KW-1185">Reference proteome</keyword>
<proteinExistence type="inferred from homology"/>
<dbReference type="PROSITE" id="PS51462">
    <property type="entry name" value="NUDIX"/>
    <property type="match status" value="1"/>
</dbReference>
<dbReference type="Pfam" id="PF00293">
    <property type="entry name" value="NUDIX"/>
    <property type="match status" value="1"/>
</dbReference>
<gene>
    <name evidence="5" type="ORF">CVLEPA_LOCUS25674</name>
</gene>
<evidence type="ECO:0000256" key="1">
    <source>
        <dbReference type="ARBA" id="ARBA00001946"/>
    </source>
</evidence>
<comment type="cofactor">
    <cofactor evidence="1">
        <name>Mg(2+)</name>
        <dbReference type="ChEBI" id="CHEBI:18420"/>
    </cofactor>
</comment>
<evidence type="ECO:0000259" key="4">
    <source>
        <dbReference type="PROSITE" id="PS51462"/>
    </source>
</evidence>
<comment type="similarity">
    <text evidence="2">Belongs to the Nudix hydrolase family.</text>
</comment>
<comment type="caution">
    <text evidence="5">The sequence shown here is derived from an EMBL/GenBank/DDBJ whole genome shotgun (WGS) entry which is preliminary data.</text>
</comment>